<organism evidence="11 12">
    <name type="scientific">Actinocorallia libanotica</name>
    <dbReference type="NCBI Taxonomy" id="46162"/>
    <lineage>
        <taxon>Bacteria</taxon>
        <taxon>Bacillati</taxon>
        <taxon>Actinomycetota</taxon>
        <taxon>Actinomycetes</taxon>
        <taxon>Streptosporangiales</taxon>
        <taxon>Thermomonosporaceae</taxon>
        <taxon>Actinocorallia</taxon>
    </lineage>
</organism>
<dbReference type="InterPro" id="IPR010065">
    <property type="entry name" value="AA_ABC_transptr_permease_3TM"/>
</dbReference>
<feature type="domain" description="ABC transmembrane type-1" evidence="10">
    <location>
        <begin position="15"/>
        <end position="212"/>
    </location>
</feature>
<evidence type="ECO:0000256" key="1">
    <source>
        <dbReference type="ARBA" id="ARBA00004651"/>
    </source>
</evidence>
<keyword evidence="6" id="KW-0029">Amino-acid transport</keyword>
<dbReference type="Pfam" id="PF00528">
    <property type="entry name" value="BPD_transp_1"/>
    <property type="match status" value="1"/>
</dbReference>
<feature type="transmembrane region" description="Helical" evidence="9">
    <location>
        <begin position="193"/>
        <end position="216"/>
    </location>
</feature>
<dbReference type="EMBL" id="BAAAHH010000051">
    <property type="protein sequence ID" value="GAA0967666.1"/>
    <property type="molecule type" value="Genomic_DNA"/>
</dbReference>
<dbReference type="SUPFAM" id="SSF161098">
    <property type="entry name" value="MetI-like"/>
    <property type="match status" value="1"/>
</dbReference>
<dbReference type="NCBIfam" id="TIGR01726">
    <property type="entry name" value="HEQRo_perm_3TM"/>
    <property type="match status" value="1"/>
</dbReference>
<evidence type="ECO:0000313" key="12">
    <source>
        <dbReference type="Proteomes" id="UP001500665"/>
    </source>
</evidence>
<dbReference type="Gene3D" id="1.10.3720.10">
    <property type="entry name" value="MetI-like"/>
    <property type="match status" value="1"/>
</dbReference>
<evidence type="ECO:0000259" key="10">
    <source>
        <dbReference type="PROSITE" id="PS50928"/>
    </source>
</evidence>
<feature type="transmembrane region" description="Helical" evidence="9">
    <location>
        <begin position="61"/>
        <end position="80"/>
    </location>
</feature>
<feature type="transmembrane region" description="Helical" evidence="9">
    <location>
        <begin position="21"/>
        <end position="41"/>
    </location>
</feature>
<keyword evidence="8 9" id="KW-0472">Membrane</keyword>
<name>A0ABN1RY71_9ACTN</name>
<keyword evidence="3 9" id="KW-0813">Transport</keyword>
<dbReference type="InterPro" id="IPR043429">
    <property type="entry name" value="ArtM/GltK/GlnP/TcyL/YhdX-like"/>
</dbReference>
<feature type="transmembrane region" description="Helical" evidence="9">
    <location>
        <begin position="92"/>
        <end position="113"/>
    </location>
</feature>
<evidence type="ECO:0000256" key="7">
    <source>
        <dbReference type="ARBA" id="ARBA00022989"/>
    </source>
</evidence>
<evidence type="ECO:0000256" key="9">
    <source>
        <dbReference type="RuleBase" id="RU363032"/>
    </source>
</evidence>
<dbReference type="InterPro" id="IPR035906">
    <property type="entry name" value="MetI-like_sf"/>
</dbReference>
<dbReference type="PROSITE" id="PS50928">
    <property type="entry name" value="ABC_TM1"/>
    <property type="match status" value="1"/>
</dbReference>
<dbReference type="PANTHER" id="PTHR30614">
    <property type="entry name" value="MEMBRANE COMPONENT OF AMINO ACID ABC TRANSPORTER"/>
    <property type="match status" value="1"/>
</dbReference>
<keyword evidence="5 9" id="KW-0812">Transmembrane</keyword>
<comment type="caution">
    <text evidence="11">The sequence shown here is derived from an EMBL/GenBank/DDBJ whole genome shotgun (WGS) entry which is preliminary data.</text>
</comment>
<evidence type="ECO:0000313" key="11">
    <source>
        <dbReference type="EMBL" id="GAA0967666.1"/>
    </source>
</evidence>
<evidence type="ECO:0000256" key="4">
    <source>
        <dbReference type="ARBA" id="ARBA00022475"/>
    </source>
</evidence>
<dbReference type="InterPro" id="IPR000515">
    <property type="entry name" value="MetI-like"/>
</dbReference>
<dbReference type="CDD" id="cd06261">
    <property type="entry name" value="TM_PBP2"/>
    <property type="match status" value="1"/>
</dbReference>
<protein>
    <submittedName>
        <fullName evidence="11">Amino acid ABC transporter permease</fullName>
    </submittedName>
</protein>
<dbReference type="PANTHER" id="PTHR30614:SF37">
    <property type="entry name" value="AMINO-ACID ABC TRANSPORTER PERMEASE PROTEIN YHDX-RELATED"/>
    <property type="match status" value="1"/>
</dbReference>
<comment type="similarity">
    <text evidence="2">Belongs to the binding-protein-dependent transport system permease family. HisMQ subfamily.</text>
</comment>
<evidence type="ECO:0000256" key="5">
    <source>
        <dbReference type="ARBA" id="ARBA00022692"/>
    </source>
</evidence>
<sequence length="223" mass="23797">MSALIDNFDAIMAGFWSTVRLTAMSAVLSLLLGTLLVALRVSPVPVLRGMGTVYVNILRNTPLTLVLLFCALGISNTLQLNFDAYDPSFNGYWLAVLGLTAYTSTFVCETLRAGINTVPLGQAEAARAIGLTFTQSMGTVILPQAFRAVVAPLGSVLIALTKNTTVVIVAGYAEAAFVMKDMLYESAGTTVTVFLGFAAGYMILTLPVGYLTGWLARRLAVRR</sequence>
<keyword evidence="12" id="KW-1185">Reference proteome</keyword>
<reference evidence="11 12" key="1">
    <citation type="journal article" date="2019" name="Int. J. Syst. Evol. Microbiol.">
        <title>The Global Catalogue of Microorganisms (GCM) 10K type strain sequencing project: providing services to taxonomists for standard genome sequencing and annotation.</title>
        <authorList>
            <consortium name="The Broad Institute Genomics Platform"/>
            <consortium name="The Broad Institute Genome Sequencing Center for Infectious Disease"/>
            <person name="Wu L."/>
            <person name="Ma J."/>
        </authorList>
    </citation>
    <scope>NUCLEOTIDE SEQUENCE [LARGE SCALE GENOMIC DNA]</scope>
    <source>
        <strain evidence="11 12">JCM 10696</strain>
    </source>
</reference>
<evidence type="ECO:0000256" key="2">
    <source>
        <dbReference type="ARBA" id="ARBA00010072"/>
    </source>
</evidence>
<dbReference type="Proteomes" id="UP001500665">
    <property type="component" value="Unassembled WGS sequence"/>
</dbReference>
<keyword evidence="4" id="KW-1003">Cell membrane</keyword>
<accession>A0ABN1RY71</accession>
<feature type="transmembrane region" description="Helical" evidence="9">
    <location>
        <begin position="149"/>
        <end position="173"/>
    </location>
</feature>
<proteinExistence type="inferred from homology"/>
<comment type="subcellular location">
    <subcellularLocation>
        <location evidence="1 9">Cell membrane</location>
        <topology evidence="1 9">Multi-pass membrane protein</topology>
    </subcellularLocation>
</comment>
<gene>
    <name evidence="11" type="ORF">GCM10009550_71820</name>
</gene>
<evidence type="ECO:0000256" key="3">
    <source>
        <dbReference type="ARBA" id="ARBA00022448"/>
    </source>
</evidence>
<keyword evidence="7 9" id="KW-1133">Transmembrane helix</keyword>
<dbReference type="RefSeq" id="WP_344246687.1">
    <property type="nucleotide sequence ID" value="NZ_BAAAHH010000051.1"/>
</dbReference>
<evidence type="ECO:0000256" key="6">
    <source>
        <dbReference type="ARBA" id="ARBA00022970"/>
    </source>
</evidence>
<evidence type="ECO:0000256" key="8">
    <source>
        <dbReference type="ARBA" id="ARBA00023136"/>
    </source>
</evidence>